<feature type="compositionally biased region" description="Basic and acidic residues" evidence="4">
    <location>
        <begin position="154"/>
        <end position="166"/>
    </location>
</feature>
<dbReference type="AlphaFoldDB" id="A0A9W7XQ20"/>
<comment type="caution">
    <text evidence="6">The sequence shown here is derived from an EMBL/GenBank/DDBJ whole genome shotgun (WGS) entry which is preliminary data.</text>
</comment>
<feature type="compositionally biased region" description="Basic and acidic residues" evidence="4">
    <location>
        <begin position="450"/>
        <end position="467"/>
    </location>
</feature>
<feature type="compositionally biased region" description="Polar residues" evidence="4">
    <location>
        <begin position="69"/>
        <end position="84"/>
    </location>
</feature>
<feature type="domain" description="RRM" evidence="5">
    <location>
        <begin position="89"/>
        <end position="171"/>
    </location>
</feature>
<dbReference type="SMART" id="SM00360">
    <property type="entry name" value="RRM"/>
    <property type="match status" value="2"/>
</dbReference>
<evidence type="ECO:0000313" key="6">
    <source>
        <dbReference type="EMBL" id="KAJ1647176.1"/>
    </source>
</evidence>
<dbReference type="SUPFAM" id="SSF54928">
    <property type="entry name" value="RNA-binding domain, RBD"/>
    <property type="match status" value="2"/>
</dbReference>
<dbReference type="CDD" id="cd12325">
    <property type="entry name" value="RRM1_hnRNPA_hnRNPD_like"/>
    <property type="match status" value="1"/>
</dbReference>
<feature type="region of interest" description="Disordered" evidence="4">
    <location>
        <begin position="411"/>
        <end position="554"/>
    </location>
</feature>
<keyword evidence="2 3" id="KW-0694">RNA-binding</keyword>
<dbReference type="GO" id="GO:0003729">
    <property type="term" value="F:mRNA binding"/>
    <property type="evidence" value="ECO:0007669"/>
    <property type="project" value="TreeGrafter"/>
</dbReference>
<evidence type="ECO:0000259" key="5">
    <source>
        <dbReference type="PROSITE" id="PS50102"/>
    </source>
</evidence>
<sequence>MAYPSNAEGSSIYDDPAASVADVESALYGAYESNPLYDDNQSLQIPQGSGDSTNAEASNGPDAYGGYSDGNNNNFGNMPQQSSSNKDEGKLFVGGLSWETDEEKLRSYFSKYGNILDCTIMRDPATGRPRGFGFVTFDSVDGVNAVLLEPTHTLDSKQIDPKHAIPRDSQSGGNRNNSSIAQYANNGGNQGYTNHNSNSGGFSKSGFNSAIDPVKDMQGDKIFVGGLPPSVADADLNSGFAQFGNIVDTKLIMDKATGRSRNFGFLQFDNDESALAAVKAGNTGSGIMIHGKRVDVRGARYSKQDPTMAGQGNAYNMMNMGGYGMMGMGMMGMQGYGMMPNYGMMGANGASGNMDYMAAMNYGGYYGNMPGFYGAQADGTGSDAGANGAGTGNVDGSNGYYGQMNMPSNGYYGAGGGPDSADGQGNDSGAANYDKQQGQGQGGYNRGSRRHGDDRGKSDRGGRDSSHRSSRRYGGSGNSGNSGKDDARSGSRSGRDRQRGSDHGSSSHGGHRSRDDYRGSRGTRSNRDRDRDRDGPVRGSHASSSSRSHGFNPY</sequence>
<accession>A0A9W7XQ20</accession>
<organism evidence="6 7">
    <name type="scientific">Coemansia asiatica</name>
    <dbReference type="NCBI Taxonomy" id="1052880"/>
    <lineage>
        <taxon>Eukaryota</taxon>
        <taxon>Fungi</taxon>
        <taxon>Fungi incertae sedis</taxon>
        <taxon>Zoopagomycota</taxon>
        <taxon>Kickxellomycotina</taxon>
        <taxon>Kickxellomycetes</taxon>
        <taxon>Kickxellales</taxon>
        <taxon>Kickxellaceae</taxon>
        <taxon>Coemansia</taxon>
    </lineage>
</organism>
<dbReference type="InterPro" id="IPR035979">
    <property type="entry name" value="RBD_domain_sf"/>
</dbReference>
<feature type="region of interest" description="Disordered" evidence="4">
    <location>
        <begin position="37"/>
        <end position="88"/>
    </location>
</feature>
<name>A0A9W7XQ20_9FUNG</name>
<proteinExistence type="predicted"/>
<dbReference type="InterPro" id="IPR012677">
    <property type="entry name" value="Nucleotide-bd_a/b_plait_sf"/>
</dbReference>
<dbReference type="Gene3D" id="3.30.70.330">
    <property type="match status" value="2"/>
</dbReference>
<dbReference type="Pfam" id="PF00076">
    <property type="entry name" value="RRM_1"/>
    <property type="match status" value="2"/>
</dbReference>
<keyword evidence="1" id="KW-0677">Repeat</keyword>
<feature type="region of interest" description="Disordered" evidence="4">
    <location>
        <begin position="154"/>
        <end position="199"/>
    </location>
</feature>
<gene>
    <name evidence="6" type="ORF">LPJ64_001436</name>
</gene>
<dbReference type="FunFam" id="3.30.70.330:FF:000025">
    <property type="entry name" value="RNA-binding protein Musashi homolog 2 isoform X1"/>
    <property type="match status" value="1"/>
</dbReference>
<evidence type="ECO:0000256" key="4">
    <source>
        <dbReference type="SAM" id="MobiDB-lite"/>
    </source>
</evidence>
<feature type="compositionally biased region" description="Basic and acidic residues" evidence="4">
    <location>
        <begin position="483"/>
        <end position="502"/>
    </location>
</feature>
<feature type="compositionally biased region" description="Polar residues" evidence="4">
    <location>
        <begin position="39"/>
        <end position="57"/>
    </location>
</feature>
<evidence type="ECO:0000256" key="2">
    <source>
        <dbReference type="ARBA" id="ARBA00022884"/>
    </source>
</evidence>
<feature type="compositionally biased region" description="Low complexity" evidence="4">
    <location>
        <begin position="537"/>
        <end position="554"/>
    </location>
</feature>
<dbReference type="PROSITE" id="PS50102">
    <property type="entry name" value="RRM"/>
    <property type="match status" value="2"/>
</dbReference>
<evidence type="ECO:0000256" key="1">
    <source>
        <dbReference type="ARBA" id="ARBA00022737"/>
    </source>
</evidence>
<dbReference type="Proteomes" id="UP001145021">
    <property type="component" value="Unassembled WGS sequence"/>
</dbReference>
<dbReference type="EMBL" id="JANBOH010000037">
    <property type="protein sequence ID" value="KAJ1647176.1"/>
    <property type="molecule type" value="Genomic_DNA"/>
</dbReference>
<protein>
    <recommendedName>
        <fullName evidence="5">RRM domain-containing protein</fullName>
    </recommendedName>
</protein>
<dbReference type="GO" id="GO:0006417">
    <property type="term" value="P:regulation of translation"/>
    <property type="evidence" value="ECO:0007669"/>
    <property type="project" value="TreeGrafter"/>
</dbReference>
<feature type="compositionally biased region" description="Polar residues" evidence="4">
    <location>
        <begin position="168"/>
        <end position="195"/>
    </location>
</feature>
<dbReference type="InterPro" id="IPR000504">
    <property type="entry name" value="RRM_dom"/>
</dbReference>
<evidence type="ECO:0000313" key="7">
    <source>
        <dbReference type="Proteomes" id="UP001145021"/>
    </source>
</evidence>
<evidence type="ECO:0000256" key="3">
    <source>
        <dbReference type="PROSITE-ProRule" id="PRU00176"/>
    </source>
</evidence>
<reference evidence="6" key="1">
    <citation type="submission" date="2022-07" db="EMBL/GenBank/DDBJ databases">
        <title>Phylogenomic reconstructions and comparative analyses of Kickxellomycotina fungi.</title>
        <authorList>
            <person name="Reynolds N.K."/>
            <person name="Stajich J.E."/>
            <person name="Barry K."/>
            <person name="Grigoriev I.V."/>
            <person name="Crous P."/>
            <person name="Smith M.E."/>
        </authorList>
    </citation>
    <scope>NUCLEOTIDE SEQUENCE</scope>
    <source>
        <strain evidence="6">NBRC 105413</strain>
    </source>
</reference>
<feature type="compositionally biased region" description="Basic and acidic residues" evidence="4">
    <location>
        <begin position="512"/>
        <end position="536"/>
    </location>
</feature>
<dbReference type="PANTHER" id="PTHR48032:SF6">
    <property type="entry name" value="RNA-BINDING (RRM_RBD_RNP MOTIFS) FAMILY PROTEIN"/>
    <property type="match status" value="1"/>
</dbReference>
<keyword evidence="7" id="KW-1185">Reference proteome</keyword>
<dbReference type="PANTHER" id="PTHR48032">
    <property type="entry name" value="RNA-BINDING PROTEIN MUSASHI HOMOLOG RBP6"/>
    <property type="match status" value="1"/>
</dbReference>
<feature type="domain" description="RRM" evidence="5">
    <location>
        <begin position="220"/>
        <end position="301"/>
    </location>
</feature>